<dbReference type="EMBL" id="RHIB01000001">
    <property type="protein sequence ID" value="RNA70343.1"/>
    <property type="molecule type" value="Genomic_DNA"/>
</dbReference>
<evidence type="ECO:0000313" key="2">
    <source>
        <dbReference type="EMBL" id="RNA70343.1"/>
    </source>
</evidence>
<dbReference type="SUPFAM" id="SSF53271">
    <property type="entry name" value="PRTase-like"/>
    <property type="match status" value="1"/>
</dbReference>
<sequence>MKQKTNHVYLNYNAISQKLDTLAPEIREQAFDGLVILLRGGSFAGMHLTFLTGLPYFFLTYDRKTGQAEWFGAKPYGKRLLLVEDFAGSGKTLIDSAAFLKGEGVELTTLVVCKDSKSASTPDYICFNYAHTDYRIFFPWERHRINNEAVGKRHGAETGKPDHEYEKALWDTRAQSGEGKAEEGDGFISLDGTQPHFIKHNPVFYINIHNKNEKEIAAEVGKCMFEQGYTHVYLKDSAVAALLSVIHPEIRVIWEYRDELISINGST</sequence>
<gene>
    <name evidence="2" type="ORF">EBO34_10575</name>
</gene>
<keyword evidence="3" id="KW-1185">Reference proteome</keyword>
<dbReference type="Gene3D" id="3.40.50.2020">
    <property type="match status" value="1"/>
</dbReference>
<comment type="caution">
    <text evidence="2">The sequence shown here is derived from an EMBL/GenBank/DDBJ whole genome shotgun (WGS) entry which is preliminary data.</text>
</comment>
<dbReference type="InterPro" id="IPR029057">
    <property type="entry name" value="PRTase-like"/>
</dbReference>
<dbReference type="OrthoDB" id="2991175at2"/>
<feature type="domain" description="Phosphoribosyltransferase" evidence="1">
    <location>
        <begin position="74"/>
        <end position="130"/>
    </location>
</feature>
<name>A0A3M7TXX4_9BACI</name>
<dbReference type="Proteomes" id="UP000278746">
    <property type="component" value="Unassembled WGS sequence"/>
</dbReference>
<evidence type="ECO:0000259" key="1">
    <source>
        <dbReference type="Pfam" id="PF00156"/>
    </source>
</evidence>
<proteinExistence type="predicted"/>
<protein>
    <recommendedName>
        <fullName evidence="1">Phosphoribosyltransferase domain-containing protein</fullName>
    </recommendedName>
</protein>
<dbReference type="CDD" id="cd06223">
    <property type="entry name" value="PRTases_typeI"/>
    <property type="match status" value="1"/>
</dbReference>
<dbReference type="InterPro" id="IPR000836">
    <property type="entry name" value="PRTase_dom"/>
</dbReference>
<evidence type="ECO:0000313" key="3">
    <source>
        <dbReference type="Proteomes" id="UP000278746"/>
    </source>
</evidence>
<organism evidence="2 3">
    <name type="scientific">Alteribacter keqinensis</name>
    <dbReference type="NCBI Taxonomy" id="2483800"/>
    <lineage>
        <taxon>Bacteria</taxon>
        <taxon>Bacillati</taxon>
        <taxon>Bacillota</taxon>
        <taxon>Bacilli</taxon>
        <taxon>Bacillales</taxon>
        <taxon>Bacillaceae</taxon>
        <taxon>Alteribacter</taxon>
    </lineage>
</organism>
<dbReference type="Pfam" id="PF00156">
    <property type="entry name" value="Pribosyltran"/>
    <property type="match status" value="1"/>
</dbReference>
<reference evidence="2 3" key="1">
    <citation type="submission" date="2018-10" db="EMBL/GenBank/DDBJ databases">
        <title>Bacillus Keqinensis sp. nov., a moderately halophilic bacterium isolated from a saline-alkaline lake.</title>
        <authorList>
            <person name="Wang H."/>
        </authorList>
    </citation>
    <scope>NUCLEOTIDE SEQUENCE [LARGE SCALE GENOMIC DNA]</scope>
    <source>
        <strain evidence="2 3">KQ-3</strain>
    </source>
</reference>
<dbReference type="AlphaFoldDB" id="A0A3M7TXX4"/>
<dbReference type="RefSeq" id="WP_122898038.1">
    <property type="nucleotide sequence ID" value="NZ_RHIB01000001.1"/>
</dbReference>
<accession>A0A3M7TXX4</accession>